<accession>A0ABW4S2K1</accession>
<dbReference type="Proteomes" id="UP001597353">
    <property type="component" value="Unassembled WGS sequence"/>
</dbReference>
<dbReference type="PANTHER" id="PTHR30055">
    <property type="entry name" value="HTH-TYPE TRANSCRIPTIONAL REGULATOR RUTR"/>
    <property type="match status" value="1"/>
</dbReference>
<evidence type="ECO:0000259" key="5">
    <source>
        <dbReference type="PROSITE" id="PS50977"/>
    </source>
</evidence>
<name>A0ABW4S2K1_9RHOB</name>
<dbReference type="InterPro" id="IPR001647">
    <property type="entry name" value="HTH_TetR"/>
</dbReference>
<feature type="domain" description="HTH tetR-type" evidence="5">
    <location>
        <begin position="17"/>
        <end position="77"/>
    </location>
</feature>
<dbReference type="InterPro" id="IPR004111">
    <property type="entry name" value="Repressor_TetR_C"/>
</dbReference>
<dbReference type="PANTHER" id="PTHR30055:SF151">
    <property type="entry name" value="TRANSCRIPTIONAL REGULATORY PROTEIN"/>
    <property type="match status" value="1"/>
</dbReference>
<proteinExistence type="predicted"/>
<evidence type="ECO:0000313" key="6">
    <source>
        <dbReference type="EMBL" id="MFD1911288.1"/>
    </source>
</evidence>
<dbReference type="Pfam" id="PF00440">
    <property type="entry name" value="TetR_N"/>
    <property type="match status" value="1"/>
</dbReference>
<reference evidence="7" key="1">
    <citation type="journal article" date="2019" name="Int. J. Syst. Evol. Microbiol.">
        <title>The Global Catalogue of Microorganisms (GCM) 10K type strain sequencing project: providing services to taxonomists for standard genome sequencing and annotation.</title>
        <authorList>
            <consortium name="The Broad Institute Genomics Platform"/>
            <consortium name="The Broad Institute Genome Sequencing Center for Infectious Disease"/>
            <person name="Wu L."/>
            <person name="Ma J."/>
        </authorList>
    </citation>
    <scope>NUCLEOTIDE SEQUENCE [LARGE SCALE GENOMIC DNA]</scope>
    <source>
        <strain evidence="7">CGMCC 4.7242</strain>
    </source>
</reference>
<dbReference type="Gene3D" id="1.10.10.60">
    <property type="entry name" value="Homeodomain-like"/>
    <property type="match status" value="1"/>
</dbReference>
<evidence type="ECO:0000256" key="1">
    <source>
        <dbReference type="ARBA" id="ARBA00023015"/>
    </source>
</evidence>
<evidence type="ECO:0000256" key="3">
    <source>
        <dbReference type="ARBA" id="ARBA00023163"/>
    </source>
</evidence>
<keyword evidence="7" id="KW-1185">Reference proteome</keyword>
<feature type="DNA-binding region" description="H-T-H motif" evidence="4">
    <location>
        <begin position="40"/>
        <end position="59"/>
    </location>
</feature>
<organism evidence="6 7">
    <name type="scientific">Halodurantibacterium flavum</name>
    <dbReference type="NCBI Taxonomy" id="1382802"/>
    <lineage>
        <taxon>Bacteria</taxon>
        <taxon>Pseudomonadati</taxon>
        <taxon>Pseudomonadota</taxon>
        <taxon>Alphaproteobacteria</taxon>
        <taxon>Rhodobacterales</taxon>
        <taxon>Paracoccaceae</taxon>
        <taxon>Halodurantibacterium</taxon>
    </lineage>
</organism>
<sequence length="238" mass="25737">MTTGGRSGAEGAGIRHGLDKAAVLDAAVRLIDARGTAGFSVRELARVMGVYPATIYWHIGGRKDDFLAEVAAHVIDGFMVPAPKGEDWRVTLRGLFEGYRKAMHRHPNIATFTGSQLVSNGMSSAPLIERILDALGRAGFEGTALIDAYNATLAALVGFVTLELAAAPARQQEWEDRFREDLAQIDAERFPRLHSALPDMANKAFILRWDNGSVVPLDGGFRVYVEAFIAGLASRTKG</sequence>
<evidence type="ECO:0000256" key="2">
    <source>
        <dbReference type="ARBA" id="ARBA00023125"/>
    </source>
</evidence>
<dbReference type="RefSeq" id="WP_390259551.1">
    <property type="nucleotide sequence ID" value="NZ_JBHUGH010000002.1"/>
</dbReference>
<dbReference type="Pfam" id="PF02909">
    <property type="entry name" value="TetR_C_1"/>
    <property type="match status" value="1"/>
</dbReference>
<evidence type="ECO:0000256" key="4">
    <source>
        <dbReference type="PROSITE-ProRule" id="PRU00335"/>
    </source>
</evidence>
<evidence type="ECO:0000313" key="7">
    <source>
        <dbReference type="Proteomes" id="UP001597353"/>
    </source>
</evidence>
<dbReference type="SUPFAM" id="SSF46689">
    <property type="entry name" value="Homeodomain-like"/>
    <property type="match status" value="1"/>
</dbReference>
<comment type="caution">
    <text evidence="6">The sequence shown here is derived from an EMBL/GenBank/DDBJ whole genome shotgun (WGS) entry which is preliminary data.</text>
</comment>
<keyword evidence="1" id="KW-0805">Transcription regulation</keyword>
<keyword evidence="2 4" id="KW-0238">DNA-binding</keyword>
<dbReference type="SUPFAM" id="SSF48498">
    <property type="entry name" value="Tetracyclin repressor-like, C-terminal domain"/>
    <property type="match status" value="1"/>
</dbReference>
<dbReference type="InterPro" id="IPR050109">
    <property type="entry name" value="HTH-type_TetR-like_transc_reg"/>
</dbReference>
<dbReference type="EMBL" id="JBHUGH010000002">
    <property type="protein sequence ID" value="MFD1911288.1"/>
    <property type="molecule type" value="Genomic_DNA"/>
</dbReference>
<gene>
    <name evidence="6" type="ORF">ACFSGJ_03555</name>
</gene>
<dbReference type="InterPro" id="IPR036271">
    <property type="entry name" value="Tet_transcr_reg_TetR-rel_C_sf"/>
</dbReference>
<dbReference type="InterPro" id="IPR009057">
    <property type="entry name" value="Homeodomain-like_sf"/>
</dbReference>
<dbReference type="Gene3D" id="1.10.357.10">
    <property type="entry name" value="Tetracycline Repressor, domain 2"/>
    <property type="match status" value="1"/>
</dbReference>
<dbReference type="PROSITE" id="PS50977">
    <property type="entry name" value="HTH_TETR_2"/>
    <property type="match status" value="1"/>
</dbReference>
<keyword evidence="3" id="KW-0804">Transcription</keyword>
<protein>
    <submittedName>
        <fullName evidence="6">TetR/AcrR family transcriptional regulator</fullName>
    </submittedName>
</protein>